<feature type="domain" description="Copper amine oxidase-like N-terminal" evidence="3">
    <location>
        <begin position="507"/>
        <end position="600"/>
    </location>
</feature>
<dbReference type="Proteomes" id="UP000093352">
    <property type="component" value="Unassembled WGS sequence"/>
</dbReference>
<dbReference type="AlphaFoldDB" id="A0A371IMC7"/>
<dbReference type="EMBL" id="MBEW02000005">
    <property type="protein sequence ID" value="RDY21627.1"/>
    <property type="molecule type" value="Genomic_DNA"/>
</dbReference>
<dbReference type="Pfam" id="PF07833">
    <property type="entry name" value="Cu_amine_oxidN1"/>
    <property type="match status" value="1"/>
</dbReference>
<dbReference type="STRING" id="1871336.BBG48_05905"/>
<protein>
    <submittedName>
        <fullName evidence="4">Copper amine oxidase N-terminal domain-containing protein</fullName>
    </submittedName>
</protein>
<keyword evidence="2" id="KW-0732">Signal</keyword>
<name>A0A371IMC7_9FIRM</name>
<dbReference type="RefSeq" id="WP_068911917.1">
    <property type="nucleotide sequence ID" value="NZ_MBEW02000005.1"/>
</dbReference>
<comment type="caution">
    <text evidence="4">The sequence shown here is derived from an EMBL/GenBank/DDBJ whole genome shotgun (WGS) entry which is preliminary data.</text>
</comment>
<dbReference type="InterPro" id="IPR036582">
    <property type="entry name" value="Mao_N_sf"/>
</dbReference>
<evidence type="ECO:0000313" key="5">
    <source>
        <dbReference type="Proteomes" id="UP000093352"/>
    </source>
</evidence>
<dbReference type="SUPFAM" id="SSF55383">
    <property type="entry name" value="Copper amine oxidase, domain N"/>
    <property type="match status" value="1"/>
</dbReference>
<sequence length="615" mass="67917">MLKKRLSFVLSLLLALGLVLPAKSSYAADKVASKVTASVYEDGALSNKSISSNQTSPTSEVSLETGIDITFQTPYTVTDAAKAFTLENITTPATLKIVPTLKNANTGATITFDKLTSDTKYRLKLDKAYFKYANNNSPSGNGVENYYFTTESLPTPSPISDPLYAMEKEQKIIIPYNKNIEIVDQKKIVIDDKPTGATVDGKNLVITVSAANAKALTVGAHKINLGQNNIRRKGSKAIFSDKTSVDLTVKKDPAVAAKEAAEKAAAEAAKKAAEEAKKAEEEKAKKAAEEAAKKAKEKLAAEKEARDIFRNSVAKALIAEMEKRYQAEYGSDSMFKTFDDYMRDDYIKRNGKAPTDASYTKKYLEDRGYIDDFISKYGHDNPDLKASAIDYMNRYGSFVYRSGRRYDNPFYQDPFSSPSSKNGYYDNYNYYDYGYRFPKMREGDDSVSTANLELTQKLRDKEQELLNLQKGYAMTNNSKYRPTAVNSPRIVVNSYSRYVSYEDQFGNTNQTDMGVTPVSTGGRTFVPIAALADLSGAWLNYDNSTKIATVSRPGKTASVSASSSYITLNGKSENMGIRPMVVSGKIMIPVQYLAKVLGLEENQVSYSSGQIIIQR</sequence>
<feature type="coiled-coil region" evidence="1">
    <location>
        <begin position="256"/>
        <end position="305"/>
    </location>
</feature>
<organism evidence="4 5">
    <name type="scientific">Criibacterium bergeronii</name>
    <dbReference type="NCBI Taxonomy" id="1871336"/>
    <lineage>
        <taxon>Bacteria</taxon>
        <taxon>Bacillati</taxon>
        <taxon>Bacillota</taxon>
        <taxon>Clostridia</taxon>
        <taxon>Peptostreptococcales</taxon>
        <taxon>Filifactoraceae</taxon>
        <taxon>Criibacterium</taxon>
    </lineage>
</organism>
<accession>A0A371IMC7</accession>
<evidence type="ECO:0000256" key="1">
    <source>
        <dbReference type="SAM" id="Coils"/>
    </source>
</evidence>
<reference evidence="4 5" key="1">
    <citation type="journal article" date="2016" name="Genome Announc.">
        <title>Draft Genome Sequence of Criibacterium bergeronii gen. nov., sp. nov., Strain CCRI-22567T, Isolated from a Vaginal Sample from a Woman with Bacterial Vaginosis.</title>
        <authorList>
            <person name="Maheux A.F."/>
            <person name="Berube E."/>
            <person name="Boudreau D.K."/>
            <person name="Raymond F."/>
            <person name="Corbeil J."/>
            <person name="Roy P.H."/>
            <person name="Boissinot M."/>
            <person name="Omar R.F."/>
        </authorList>
    </citation>
    <scope>NUCLEOTIDE SEQUENCE [LARGE SCALE GENOMIC DNA]</scope>
    <source>
        <strain evidence="4 5">CCRI-22567</strain>
    </source>
</reference>
<feature type="signal peptide" evidence="2">
    <location>
        <begin position="1"/>
        <end position="27"/>
    </location>
</feature>
<keyword evidence="1" id="KW-0175">Coiled coil</keyword>
<keyword evidence="5" id="KW-1185">Reference proteome</keyword>
<evidence type="ECO:0000313" key="4">
    <source>
        <dbReference type="EMBL" id="RDY21627.1"/>
    </source>
</evidence>
<evidence type="ECO:0000259" key="3">
    <source>
        <dbReference type="Pfam" id="PF07833"/>
    </source>
</evidence>
<dbReference type="InterPro" id="IPR012854">
    <property type="entry name" value="Cu_amine_oxidase-like_N"/>
</dbReference>
<proteinExistence type="predicted"/>
<feature type="chain" id="PRO_5016994726" evidence="2">
    <location>
        <begin position="28"/>
        <end position="615"/>
    </location>
</feature>
<dbReference type="Gene3D" id="3.30.457.10">
    <property type="entry name" value="Copper amine oxidase-like, N-terminal domain"/>
    <property type="match status" value="1"/>
</dbReference>
<evidence type="ECO:0000256" key="2">
    <source>
        <dbReference type="SAM" id="SignalP"/>
    </source>
</evidence>
<gene>
    <name evidence="4" type="ORF">BBG48_003340</name>
</gene>